<comment type="caution">
    <text evidence="2">The sequence shown here is derived from an EMBL/GenBank/DDBJ whole genome shotgun (WGS) entry which is preliminary data.</text>
</comment>
<dbReference type="Proteomes" id="UP001216674">
    <property type="component" value="Unassembled WGS sequence"/>
</dbReference>
<evidence type="ECO:0000313" key="2">
    <source>
        <dbReference type="EMBL" id="MDF3834905.1"/>
    </source>
</evidence>
<sequence length="205" mass="22906">MTQKTWMRRAAAGVLATLSMAAAAAPDVRTGDLVFQRSRSAQSLAVQQATHSPYSHMGMIVQRQGRPYVLEAAARVSYTPLDQWAAQGERGHYVVKRLRNESLLTDKARQRLATVGEGFLGRPYDPVFAWSDDRIYCSELVWKTYRRALGLEIGAPQPLKDFDLSTPAVRARMRERYGKHIPWEEPIISPAAMFESALLKTVGGS</sequence>
<dbReference type="InterPro" id="IPR024453">
    <property type="entry name" value="Peptidase_C92"/>
</dbReference>
<reference evidence="2 3" key="1">
    <citation type="submission" date="2023-03" db="EMBL/GenBank/DDBJ databases">
        <title>Draft assemblies of triclosan tolerant bacteria isolated from returned activated sludge.</title>
        <authorList>
            <person name="Van Hamelsveld S."/>
        </authorList>
    </citation>
    <scope>NUCLEOTIDE SEQUENCE [LARGE SCALE GENOMIC DNA]</scope>
    <source>
        <strain evidence="2 3">GW210010_S58</strain>
    </source>
</reference>
<dbReference type="Pfam" id="PF05708">
    <property type="entry name" value="Peptidase_C92"/>
    <property type="match status" value="1"/>
</dbReference>
<dbReference type="Gene3D" id="3.90.1720.10">
    <property type="entry name" value="endopeptidase domain like (from Nostoc punctiforme)"/>
    <property type="match status" value="1"/>
</dbReference>
<gene>
    <name evidence="2" type="ORF">P3W85_18355</name>
</gene>
<feature type="chain" id="PRO_5046430100" evidence="1">
    <location>
        <begin position="25"/>
        <end position="205"/>
    </location>
</feature>
<dbReference type="RefSeq" id="WP_276265840.1">
    <property type="nucleotide sequence ID" value="NZ_JARJLM010000315.1"/>
</dbReference>
<dbReference type="InterPro" id="IPR038765">
    <property type="entry name" value="Papain-like_cys_pep_sf"/>
</dbReference>
<proteinExistence type="predicted"/>
<feature type="signal peptide" evidence="1">
    <location>
        <begin position="1"/>
        <end position="24"/>
    </location>
</feature>
<organism evidence="2 3">
    <name type="scientific">Cupriavidus basilensis</name>
    <dbReference type="NCBI Taxonomy" id="68895"/>
    <lineage>
        <taxon>Bacteria</taxon>
        <taxon>Pseudomonadati</taxon>
        <taxon>Pseudomonadota</taxon>
        <taxon>Betaproteobacteria</taxon>
        <taxon>Burkholderiales</taxon>
        <taxon>Burkholderiaceae</taxon>
        <taxon>Cupriavidus</taxon>
    </lineage>
</organism>
<evidence type="ECO:0000256" key="1">
    <source>
        <dbReference type="SAM" id="SignalP"/>
    </source>
</evidence>
<keyword evidence="1" id="KW-0732">Signal</keyword>
<protein>
    <submittedName>
        <fullName evidence="2">YiiX family permuted papain-like enzyme</fullName>
    </submittedName>
</protein>
<dbReference type="NCBIfam" id="NF007458">
    <property type="entry name" value="PRK10030.1"/>
    <property type="match status" value="1"/>
</dbReference>
<name>A0ABT6AQK5_9BURK</name>
<dbReference type="EMBL" id="JARJLM010000315">
    <property type="protein sequence ID" value="MDF3834905.1"/>
    <property type="molecule type" value="Genomic_DNA"/>
</dbReference>
<keyword evidence="3" id="KW-1185">Reference proteome</keyword>
<dbReference type="SUPFAM" id="SSF54001">
    <property type="entry name" value="Cysteine proteinases"/>
    <property type="match status" value="1"/>
</dbReference>
<accession>A0ABT6AQK5</accession>
<evidence type="ECO:0000313" key="3">
    <source>
        <dbReference type="Proteomes" id="UP001216674"/>
    </source>
</evidence>